<evidence type="ECO:0000259" key="1">
    <source>
        <dbReference type="Pfam" id="PF00534"/>
    </source>
</evidence>
<feature type="domain" description="Glycosyl transferase family 1" evidence="1">
    <location>
        <begin position="209"/>
        <end position="371"/>
    </location>
</feature>
<comment type="caution">
    <text evidence="2">The sequence shown here is derived from an EMBL/GenBank/DDBJ whole genome shotgun (WGS) entry which is preliminary data.</text>
</comment>
<dbReference type="GO" id="GO:0016757">
    <property type="term" value="F:glycosyltransferase activity"/>
    <property type="evidence" value="ECO:0007669"/>
    <property type="project" value="UniProtKB-KW"/>
</dbReference>
<sequence length="390" mass="43804">MKIVAFVGETFDSYNGNYYTKQTSAAFLQDAIGTESVYVCSPVKKVASLPLSYSTEVNESHFYPFPSYSSTKDFAIKSLFQRGYIKSYKLNADKVIAEHSGAYFWIRSPSMGSLLFGIQALNAGEKVLHHMCADSSSTWKDPKYSFSEKVFGFLFSKYLRIKLKKICEHKNTINLCTGDVLETFSAKYSPKNTYQFVDLMAKKPGNIAPTLKRKTLFKMLFLGRIVKDKGVFDLIQVANQLKEKVELTIIGDGADLDEAKQLVDSLSLQETVTFTGLLPNSELSEYYNQTDVVVVPSNNHYEGFPRVIMEGWAFNKPVIVSNTGGVKAFVKHNVNGLIFSPGNMQELSDSVNKLATDEVLYSQLQAEAKKMSVYSSQHYWIDFLKSLIAK</sequence>
<dbReference type="Proteomes" id="UP001242314">
    <property type="component" value="Unassembled WGS sequence"/>
</dbReference>
<keyword evidence="2" id="KW-0328">Glycosyltransferase</keyword>
<gene>
    <name evidence="2" type="ORF">QDH73_02145</name>
</gene>
<protein>
    <submittedName>
        <fullName evidence="2">Glycosyltransferase</fullName>
        <ecNumber evidence="2">2.4.-.-</ecNumber>
    </submittedName>
</protein>
<keyword evidence="3" id="KW-1185">Reference proteome</keyword>
<accession>A0ABT9GAF2</accession>
<evidence type="ECO:0000313" key="3">
    <source>
        <dbReference type="Proteomes" id="UP001242314"/>
    </source>
</evidence>
<name>A0ABT9GAF2_9GAMM</name>
<dbReference type="RefSeq" id="WP_039485648.1">
    <property type="nucleotide sequence ID" value="NZ_JASGWX010000001.1"/>
</dbReference>
<dbReference type="SUPFAM" id="SSF53756">
    <property type="entry name" value="UDP-Glycosyltransferase/glycogen phosphorylase"/>
    <property type="match status" value="1"/>
</dbReference>
<evidence type="ECO:0000313" key="2">
    <source>
        <dbReference type="EMBL" id="MDP4482847.1"/>
    </source>
</evidence>
<dbReference type="InterPro" id="IPR001296">
    <property type="entry name" value="Glyco_trans_1"/>
</dbReference>
<dbReference type="Gene3D" id="3.40.50.2000">
    <property type="entry name" value="Glycogen Phosphorylase B"/>
    <property type="match status" value="2"/>
</dbReference>
<keyword evidence="2" id="KW-0808">Transferase</keyword>
<dbReference type="InterPro" id="IPR050194">
    <property type="entry name" value="Glycosyltransferase_grp1"/>
</dbReference>
<proteinExistence type="predicted"/>
<dbReference type="EC" id="2.4.-.-" evidence="2"/>
<dbReference type="EMBL" id="JASGWX010000001">
    <property type="protein sequence ID" value="MDP4482847.1"/>
    <property type="molecule type" value="Genomic_DNA"/>
</dbReference>
<dbReference type="CDD" id="cd03801">
    <property type="entry name" value="GT4_PimA-like"/>
    <property type="match status" value="1"/>
</dbReference>
<dbReference type="Pfam" id="PF00534">
    <property type="entry name" value="Glycos_transf_1"/>
    <property type="match status" value="1"/>
</dbReference>
<dbReference type="PANTHER" id="PTHR45947">
    <property type="entry name" value="SULFOQUINOVOSYL TRANSFERASE SQD2"/>
    <property type="match status" value="1"/>
</dbReference>
<dbReference type="PANTHER" id="PTHR45947:SF3">
    <property type="entry name" value="SULFOQUINOVOSYL TRANSFERASE SQD2"/>
    <property type="match status" value="1"/>
</dbReference>
<reference evidence="2 3" key="1">
    <citation type="submission" date="2023-04" db="EMBL/GenBank/DDBJ databases">
        <title>Novel Pseudoalteromonas species isolated from Pacific coral.</title>
        <authorList>
            <person name="Videau P."/>
            <person name="Shlafstein M.D."/>
            <person name="Oline D.K."/>
            <person name="Strangman W.K."/>
            <person name="Hahnke R.L."/>
            <person name="Saw J.H."/>
            <person name="Ushijima B."/>
        </authorList>
    </citation>
    <scope>NUCLEOTIDE SEQUENCE [LARGE SCALE GENOMIC DNA]</scope>
    <source>
        <strain evidence="2 3">LMG 14908</strain>
    </source>
</reference>
<organism evidence="2 3">
    <name type="scientific">Pseudoalteromonas distincta</name>
    <dbReference type="NCBI Taxonomy" id="77608"/>
    <lineage>
        <taxon>Bacteria</taxon>
        <taxon>Pseudomonadati</taxon>
        <taxon>Pseudomonadota</taxon>
        <taxon>Gammaproteobacteria</taxon>
        <taxon>Alteromonadales</taxon>
        <taxon>Pseudoalteromonadaceae</taxon>
        <taxon>Pseudoalteromonas</taxon>
    </lineage>
</organism>